<dbReference type="FunFam" id="3.30.830.10:FF:000028">
    <property type="entry name" value="Insulin-degrading enzyme-like 1 peroxisomal"/>
    <property type="match status" value="1"/>
</dbReference>
<evidence type="ECO:0000256" key="5">
    <source>
        <dbReference type="ARBA" id="ARBA00022801"/>
    </source>
</evidence>
<dbReference type="PROSITE" id="PS00143">
    <property type="entry name" value="INSULINASE"/>
    <property type="match status" value="1"/>
</dbReference>
<keyword evidence="4" id="KW-0479">Metal-binding</keyword>
<dbReference type="Pfam" id="PF05193">
    <property type="entry name" value="Peptidase_M16_C"/>
    <property type="match status" value="1"/>
</dbReference>
<protein>
    <recommendedName>
        <fullName evidence="15">Peptidase M16 N-terminal domain-containing protein</fullName>
    </recommendedName>
</protein>
<reference evidence="13" key="2">
    <citation type="submission" date="2015-04" db="UniProtKB">
        <authorList>
            <consortium name="EnsemblPlants"/>
        </authorList>
    </citation>
    <scope>IDENTIFICATION</scope>
</reference>
<evidence type="ECO:0000259" key="12">
    <source>
        <dbReference type="Pfam" id="PF22456"/>
    </source>
</evidence>
<evidence type="ECO:0000256" key="4">
    <source>
        <dbReference type="ARBA" id="ARBA00022723"/>
    </source>
</evidence>
<dbReference type="InterPro" id="IPR011765">
    <property type="entry name" value="Pept_M16_N"/>
</dbReference>
<evidence type="ECO:0000259" key="10">
    <source>
        <dbReference type="Pfam" id="PF05193"/>
    </source>
</evidence>
<dbReference type="GO" id="GO:0043171">
    <property type="term" value="P:peptide catabolic process"/>
    <property type="evidence" value="ECO:0007669"/>
    <property type="project" value="TreeGrafter"/>
</dbReference>
<evidence type="ECO:0000256" key="3">
    <source>
        <dbReference type="ARBA" id="ARBA00022670"/>
    </source>
</evidence>
<keyword evidence="3" id="KW-0645">Protease</keyword>
<comment type="cofactor">
    <cofactor evidence="1">
        <name>Zn(2+)</name>
        <dbReference type="ChEBI" id="CHEBI:29105"/>
    </cofactor>
</comment>
<dbReference type="Pfam" id="PF00675">
    <property type="entry name" value="Peptidase_M16"/>
    <property type="match status" value="1"/>
</dbReference>
<accession>A0A0D9YFS7</accession>
<dbReference type="InterPro" id="IPR050626">
    <property type="entry name" value="Peptidase_M16"/>
</dbReference>
<evidence type="ECO:0000259" key="11">
    <source>
        <dbReference type="Pfam" id="PF16187"/>
    </source>
</evidence>
<dbReference type="PANTHER" id="PTHR43690:SF7">
    <property type="entry name" value="OS01G0779100 PROTEIN"/>
    <property type="match status" value="1"/>
</dbReference>
<dbReference type="InterPro" id="IPR001431">
    <property type="entry name" value="Pept_M16_Zn_BS"/>
</dbReference>
<dbReference type="GO" id="GO:0005829">
    <property type="term" value="C:cytosol"/>
    <property type="evidence" value="ECO:0007669"/>
    <property type="project" value="TreeGrafter"/>
</dbReference>
<proteinExistence type="inferred from homology"/>
<dbReference type="Proteomes" id="UP000026961">
    <property type="component" value="Chromosome 1"/>
</dbReference>
<dbReference type="GO" id="GO:0004222">
    <property type="term" value="F:metalloendopeptidase activity"/>
    <property type="evidence" value="ECO:0007669"/>
    <property type="project" value="InterPro"/>
</dbReference>
<feature type="domain" description="Peptidase M16 middle/third" evidence="11">
    <location>
        <begin position="379"/>
        <end position="659"/>
    </location>
</feature>
<keyword evidence="5" id="KW-0378">Hydrolase</keyword>
<dbReference type="InterPro" id="IPR011249">
    <property type="entry name" value="Metalloenz_LuxS/M16"/>
</dbReference>
<keyword evidence="14" id="KW-1185">Reference proteome</keyword>
<dbReference type="PANTHER" id="PTHR43690">
    <property type="entry name" value="NARDILYSIN"/>
    <property type="match status" value="1"/>
</dbReference>
<evidence type="ECO:0000313" key="14">
    <source>
        <dbReference type="Proteomes" id="UP000026961"/>
    </source>
</evidence>
<dbReference type="GO" id="GO:0005739">
    <property type="term" value="C:mitochondrion"/>
    <property type="evidence" value="ECO:0007669"/>
    <property type="project" value="TreeGrafter"/>
</dbReference>
<evidence type="ECO:0000259" key="9">
    <source>
        <dbReference type="Pfam" id="PF00675"/>
    </source>
</evidence>
<organism evidence="13">
    <name type="scientific">Oryza glumipatula</name>
    <dbReference type="NCBI Taxonomy" id="40148"/>
    <lineage>
        <taxon>Eukaryota</taxon>
        <taxon>Viridiplantae</taxon>
        <taxon>Streptophyta</taxon>
        <taxon>Embryophyta</taxon>
        <taxon>Tracheophyta</taxon>
        <taxon>Spermatophyta</taxon>
        <taxon>Magnoliopsida</taxon>
        <taxon>Liliopsida</taxon>
        <taxon>Poales</taxon>
        <taxon>Poaceae</taxon>
        <taxon>BOP clade</taxon>
        <taxon>Oryzoideae</taxon>
        <taxon>Oryzeae</taxon>
        <taxon>Oryzinae</taxon>
        <taxon>Oryza</taxon>
    </lineage>
</organism>
<evidence type="ECO:0000256" key="7">
    <source>
        <dbReference type="ARBA" id="ARBA00023049"/>
    </source>
</evidence>
<feature type="domain" description="Coenzyme PQQ synthesis protein F-like C-terminal lobe" evidence="12">
    <location>
        <begin position="771"/>
        <end position="869"/>
    </location>
</feature>
<evidence type="ECO:0008006" key="15">
    <source>
        <dbReference type="Google" id="ProtNLM"/>
    </source>
</evidence>
<dbReference type="Pfam" id="PF16187">
    <property type="entry name" value="Peptidase_M16_M"/>
    <property type="match status" value="1"/>
</dbReference>
<keyword evidence="6" id="KW-0862">Zinc</keyword>
<evidence type="ECO:0000256" key="8">
    <source>
        <dbReference type="RuleBase" id="RU004447"/>
    </source>
</evidence>
<dbReference type="FunFam" id="3.30.830.10:FF:000086">
    <property type="entry name" value="Os01g0779100 protein"/>
    <property type="match status" value="1"/>
</dbReference>
<name>A0A0D9YFS7_9ORYZ</name>
<comment type="similarity">
    <text evidence="2 8">Belongs to the peptidase M16 family.</text>
</comment>
<dbReference type="EnsemblPlants" id="OGLUM01G37220.4">
    <property type="protein sequence ID" value="OGLUM01G37220.4"/>
    <property type="gene ID" value="OGLUM01G37220"/>
</dbReference>
<dbReference type="FunFam" id="3.30.830.10:FF:000003">
    <property type="entry name" value="Insulin-degrading enzyme"/>
    <property type="match status" value="1"/>
</dbReference>
<evidence type="ECO:0000256" key="1">
    <source>
        <dbReference type="ARBA" id="ARBA00001947"/>
    </source>
</evidence>
<feature type="domain" description="Peptidase M16 N-terminal" evidence="9">
    <location>
        <begin position="122"/>
        <end position="234"/>
    </location>
</feature>
<keyword evidence="7" id="KW-0482">Metalloprotease</keyword>
<dbReference type="SUPFAM" id="SSF63411">
    <property type="entry name" value="LuxS/MPP-like metallohydrolase"/>
    <property type="match status" value="4"/>
</dbReference>
<feature type="domain" description="Peptidase M16 C-terminal" evidence="10">
    <location>
        <begin position="252"/>
        <end position="334"/>
    </location>
</feature>
<dbReference type="Gramene" id="OGLUM01G37220.4">
    <property type="protein sequence ID" value="OGLUM01G37220.4"/>
    <property type="gene ID" value="OGLUM01G37220"/>
</dbReference>
<dbReference type="InterPro" id="IPR032632">
    <property type="entry name" value="Peptidase_M16_M"/>
</dbReference>
<dbReference type="MEROPS" id="M16.A01"/>
<dbReference type="GO" id="GO:0046872">
    <property type="term" value="F:metal ion binding"/>
    <property type="evidence" value="ECO:0007669"/>
    <property type="project" value="UniProtKB-KW"/>
</dbReference>
<evidence type="ECO:0000256" key="2">
    <source>
        <dbReference type="ARBA" id="ARBA00007261"/>
    </source>
</evidence>
<reference evidence="13" key="1">
    <citation type="submission" date="2013-08" db="EMBL/GenBank/DDBJ databases">
        <title>Oryza genome evolution.</title>
        <authorList>
            <person name="Wing R.A."/>
            <person name="Panaud O."/>
            <person name="Oliveira A.C."/>
        </authorList>
    </citation>
    <scope>NUCLEOTIDE SEQUENCE</scope>
</reference>
<dbReference type="InterPro" id="IPR007863">
    <property type="entry name" value="Peptidase_M16_C"/>
</dbReference>
<sequence>MRRLLKPRHVTLSVLQARARHSAVEKHKPDGDTNEFIVLKLDEIRGAKDPTCLASNLTPENYWRIARRAEEGAEAVEAESGERADMAAAAAAPAESNVEFIRARSDKREYRRVVLPNALECLLISDSETDKAAACMEVGVGSFSDPEGLEGLAHFLEHMLFYASEKYPGEQDYTKYITEHGGSCNAYTSSETTNFYFDVNVANFEEALDRFAQFFIKPLMSQDAVLREIKAVDSGSWETLETKPKERGLDIRQELLKFYENYSTNLMHLVVYGKESLDCIQSFVERLFSDIKNTDQGSFKCPSQPLSEEHMQLVIKAIPISEGDYLKISWPVTPNIHFYKEEHMEDIIGLVFKYILLLKENGIHEWIYDELVAINETEFHYQDKVHPISYVTDIVTTMRSFPQEEWLVGASLPSKYSPNRINMILDELSAERVRILWESKEFEGTTDSVEPWYCTAYSVENVTPSMIQQWIQKAPTEKLCIPKPNIFIPKDLSLKEAHEKVKFPAILRKTPLSRLWYKPDMLFSTPKVHIVIDFHCPLTSHSPEAVISTSLFVDLLADYLNAYAYDAQIAGLFYSIYRTSAGFQVSVGGYNDKMRILLDAIMKHISNFEVKPNRFCALKETAVKDYQNFKFSQPYSQASYYISLILKDQKWPLAEKLEALSKLEPDSLAKFMPHLLSKTFLECYIHGNIEPNEATSIVQEIEDTIFNTPKSVFKSMSPSQYLIRRVITLENELKCYYQIEGLNQKNENSSVVQYIQVHLDDALSNIKLQLFALIARQPAANQLRTIEQLGYIADLYVRSDRGVRALEVVIQSTVKDPSYLDARVDEFFKMFENKIHELSDKDFKRYVKSLIDSKLEKSKNLWEESDFYWAEIEAGTLQFDRGRSEVSLLRELKKEEFIEFFDQYIRIGAPQRKTLSVQVFGGKHLAEFKKAIAEADAPKTYRITDIFGFKRSRPLYRSLKGGPGRITMD</sequence>
<reference evidence="13" key="3">
    <citation type="submission" date="2018-05" db="EMBL/GenBank/DDBJ databases">
        <title>OgluRS3 (Oryza glumaepatula Reference Sequence Version 3).</title>
        <authorList>
            <person name="Zhang J."/>
            <person name="Kudrna D."/>
            <person name="Lee S."/>
            <person name="Talag J."/>
            <person name="Welchert J."/>
            <person name="Wing R.A."/>
        </authorList>
    </citation>
    <scope>NUCLEOTIDE SEQUENCE [LARGE SCALE GENOMIC DNA]</scope>
</reference>
<evidence type="ECO:0000313" key="13">
    <source>
        <dbReference type="EnsemblPlants" id="OGLUM01G37220.4"/>
    </source>
</evidence>
<dbReference type="Pfam" id="PF22456">
    <property type="entry name" value="PqqF-like_C_4"/>
    <property type="match status" value="1"/>
</dbReference>
<dbReference type="AlphaFoldDB" id="A0A0D9YFS7"/>
<dbReference type="Gene3D" id="3.30.830.10">
    <property type="entry name" value="Metalloenzyme, LuxS/M16 peptidase-like"/>
    <property type="match status" value="5"/>
</dbReference>
<evidence type="ECO:0000256" key="6">
    <source>
        <dbReference type="ARBA" id="ARBA00022833"/>
    </source>
</evidence>
<dbReference type="InterPro" id="IPR054734">
    <property type="entry name" value="PqqF-like_C_4"/>
</dbReference>
<dbReference type="GO" id="GO:0051603">
    <property type="term" value="P:proteolysis involved in protein catabolic process"/>
    <property type="evidence" value="ECO:0007669"/>
    <property type="project" value="TreeGrafter"/>
</dbReference>